<reference evidence="2" key="1">
    <citation type="submission" date="2022-11" db="UniProtKB">
        <authorList>
            <consortium name="WormBaseParasite"/>
        </authorList>
    </citation>
    <scope>IDENTIFICATION</scope>
</reference>
<proteinExistence type="predicted"/>
<accession>A0AC35GDY0</accession>
<sequence>MQTSANQVQVNITPEMTGRTLISVYHQYPPAASSAASTSSGYGSKDSIPPEPLPPNVQQASQISHVPPPQQYGSYQNGQPQQQQQMTPPPQVPYHHKPEIAEQPKAVDKMMVGASEMVTGEENYPEEHRIERIENINRIESVPVQHPQIEQVQENSSYSSTSVPLEPENNQQRQQNNGEEENIKVETDNTDVSEIKNEEPNNNEEDDLDNDEQMQMELDFNPPRAPLPADMRDDNDEDEEEQAERPKTPEYREEEEEEQRHQEIESTAEIKEEEPSGIEEQGEMLSEELEVKEKTPEPEEDPIPKMEVETEATEGAIPPKTESPAPENSATTQPILESMDVEPESVAEASISISMDRDFSASNEGTPGQQSADASEPASVIPPSVEAPSVDDSSFVESPAVKGKKKRQPPKPRVRKPPAAKKTPAKSRKRKKESDLDDDDDEYSFDAKSTRKQKKLTQQIAAAASTSAIGATDDTEMDSYIEKRRSGRRKGEDQSYADQKMEFEQSEEEGDEREVEEETRPWKIYENVWLVEKILAVKKGMRPVIKEPTPIPSPPAKDEENAKSTVDEEEGQQTEKENAKAGEEDEKAEEVETEVEKDKEEVLPNGIENPVDEDKKDIKTEESEEKDKDEEMPEASEEKEETKEPSVEKEDITETETFDVKIKDEEKPTITEEAEDVPLEEVDTGKDKELEPEVNNQENAEPNAIASEEKTPEEEIKMEEVDIFFVKYKHKSYRHCAWKSIAEMEEYDPKIAPRAKRYTMKNEYINDQILDTELYNEDFLIPDRVVDIEVEDDGTEYCLIKWHALPYEECTWEYGSEMEIDELKQYYHQWNDEIDSLKVKAPPRPDIEKFIPITPEKEYKNDNELREYQIEGVNWLLYSYFHKNNCILADEMGLGKTVQTITLLQGIYEAGIHGPFLVVVPLSTLGNWEREFETWTDMNSIVYHGGAKSRELVQNYEFYYKQTMIGKRKPVIKFDALITTFEMVVTDVEILKKFNFRVCVIDEAHRLKNRHCKLLTGGLANFKIEHRVLLTGTPLQNNINELFSLLNFLDPEKFSCQNDFLEKFGNCQTEEQVTALQNMLKPMMLRRLKEDVEKTLQPKEETIIEVQLSNVQKKYYRAILEKNFTHLLKGNHMPSLMNTMMELRKCCNHPFLIKGAEEQIVSEFHEQNPEESELTQNHNALIQSSGKLVLIDKLLPKLQRDGHKVLMFSQMVKVLDLIEEYLNYRQYSYERIDGNVRGDLRQAAIDRFSKKDQNKFVFLLCTRAGGLGINLVAADTVIIFDSDWNPQNDLQAQARCHRIGQTKMVKVYRLITANTYERTMFDRASLKLGLDKAVLQSMKPNANDQLSKKEVEDLLKKGAYGAVMDEDNEGSKFDEEDIDTILQRRTQTITIEPGVKGSTFAKASFKSSTNEDISIDDPDFWRKWADKAQVEVKEKGAELIVDEPRSRRRRFDDTFNNHEGSDAENGSDDEKGGNRRPILRDRSGQSELRTRSGKKRRRPDDDDDDEYYAGHGNTPDELTFNKSEYFKIEKMLLAWGWGRWSLIKEKFENNLEEREIEHMARCLLLYCLREYKGDDKSRDFVWKLITPKGENVIKSEDKKDTNIFQQGWASNPEYNPPGFAIDHSFRRHVTRHTNKLILRIHYLYLLEHEIITEKWAEKCLNPEISHTEIDIKPPSLGEFPPNTKWDSECDKSFFIGVFRHGMENNDAIKADENLCFIEKLEDGGFLSTTDINNRFKKLLQHHIRQAEIALQNQTSIRNQIKLNAENRGNWTSEEEDDFIRVIINYGVWDQTQNDKVHINGMSKDENYRRTHIRMIPLSNMPKGWTYELDERLFNVADTFGINQIRKKLATLSEFKTIEIPSNKELWDRLYEIVLTLENGKYGTFDPIQYDEESDDERQDELWQTALKNAEKQAALPSATPEPSISAVAVSGGGGGGSSRRTQNKKKANAAAAAAIAAVASSTPSSSSKKDINSAHQNFVKQMDQAAMQQQQNYLLMQAAAAALASAAGSGSGSGKQGSSSNSASANAAANDIVAQIAQLQAILQFTNSASGLTNASFNKAIEDALNLSKKDSTPAATTSSSSSSSKPSTSATTSQKISTPSISQKQPSTSSDTSAAATASSSSASIAYAQMNSAEAAAFEKAALDQLGIGFAELMVLQSLDPNSTVCMHNPETKHTVSGDKAPTLKNLEAYIRKNPKYKVDFNATLTALSATTLAASKAPSSSKASASKAPTQNGVSSSSTSNTPKVSTATAPSLPSLEPGEIPKASTSSNSAKAASNSNSSIANEYENIQISVFSKTGATINKDKFPTIKTLQTYLDKNPDMNVTSNHAPIAKTLLPKSYHNRIGGEAELYNQMAALMALNSSMFGLGGTSASTPSAFNLSGTSAGSSSSNNNNNSNSNSAAAQQAQQALEAQMFLLQQSMNPLMGYNYASMLANMPGMSGTGLSGTSLSQFTTPTSSTSTKSASTSAAKPSISAGTSSKSAAAAAAAAAANAAAATSSSSSANNTASQMLTEAALTAEILNNPQLAQLFAMSMSGVGTGGAPSTSSASASASAAAQNQLNAALYGMDQMSQIQALNMLSMLAMPVLTAATPTPTTPATSTTKASNSNTEKKASSGTGNSTPTASKKSLGKIVEDLSKTPASSSS</sequence>
<name>A0AC35GDY0_9BILA</name>
<organism evidence="1 2">
    <name type="scientific">Panagrolaimus sp. PS1159</name>
    <dbReference type="NCBI Taxonomy" id="55785"/>
    <lineage>
        <taxon>Eukaryota</taxon>
        <taxon>Metazoa</taxon>
        <taxon>Ecdysozoa</taxon>
        <taxon>Nematoda</taxon>
        <taxon>Chromadorea</taxon>
        <taxon>Rhabditida</taxon>
        <taxon>Tylenchina</taxon>
        <taxon>Panagrolaimomorpha</taxon>
        <taxon>Panagrolaimoidea</taxon>
        <taxon>Panagrolaimidae</taxon>
        <taxon>Panagrolaimus</taxon>
    </lineage>
</organism>
<protein>
    <submittedName>
        <fullName evidence="2">Chromodomain-helicase-DNA-binding protein 7</fullName>
    </submittedName>
</protein>
<dbReference type="Proteomes" id="UP000887580">
    <property type="component" value="Unplaced"/>
</dbReference>
<dbReference type="WBParaSite" id="PS1159_v2.g4387.t1">
    <property type="protein sequence ID" value="PS1159_v2.g4387.t1"/>
    <property type="gene ID" value="PS1159_v2.g4387"/>
</dbReference>
<evidence type="ECO:0000313" key="2">
    <source>
        <dbReference type="WBParaSite" id="PS1159_v2.g4387.t1"/>
    </source>
</evidence>
<evidence type="ECO:0000313" key="1">
    <source>
        <dbReference type="Proteomes" id="UP000887580"/>
    </source>
</evidence>